<keyword evidence="3" id="KW-1185">Reference proteome</keyword>
<feature type="region of interest" description="Disordered" evidence="1">
    <location>
        <begin position="110"/>
        <end position="134"/>
    </location>
</feature>
<comment type="caution">
    <text evidence="2">The sequence shown here is derived from an EMBL/GenBank/DDBJ whole genome shotgun (WGS) entry which is preliminary data.</text>
</comment>
<dbReference type="Gramene" id="mRNA:HanXRQr2_Chr13g0609561">
    <property type="protein sequence ID" value="mRNA:HanXRQr2_Chr13g0609561"/>
    <property type="gene ID" value="HanXRQr2_Chr13g0609561"/>
</dbReference>
<dbReference type="Proteomes" id="UP000215914">
    <property type="component" value="Unassembled WGS sequence"/>
</dbReference>
<dbReference type="AlphaFoldDB" id="A0A9K3HE34"/>
<evidence type="ECO:0000313" key="3">
    <source>
        <dbReference type="Proteomes" id="UP000215914"/>
    </source>
</evidence>
<sequence length="420" mass="47117">MDFRGEEEILVENLGAPINEIWYQDIKEIPFIQLPERALVAAKMSLLWKADRRDKPVYIEDKTNVALYLVAYQREKGKMTTVQLDVGEKPWYHQIVRNFALPKDADLEAQPAGDVGVGPESKKKKRVPAATTAPKKTDIPKVDVLKVEKKKGTRLVSDSWCDYTVVSDSLERLAPVVVKKPNAEPKDTADLPESNPDDPIDLESGPEPLFRTKVEKRKKPEGGAAAQLSKKLARKKIGKKGNLDAFAANLSPSEFVFLRFPPLLYNKVTLQSFMQRKLVASSYAESLFSFDDRVPSLHLELPKEKLEGEKTVEAEVETTDVGVTKPVSPAVVMPAQEPEKIKSVIEDEPLVVTAPPPLRLLPSFSKITFKVLHKTSNIRPLLFMIRKKNLLSAWMRLRGTTIIEPTQKKGLLTFMRLCGS</sequence>
<protein>
    <submittedName>
        <fullName evidence="2">Uncharacterized protein</fullName>
    </submittedName>
</protein>
<organism evidence="2 3">
    <name type="scientific">Helianthus annuus</name>
    <name type="common">Common sunflower</name>
    <dbReference type="NCBI Taxonomy" id="4232"/>
    <lineage>
        <taxon>Eukaryota</taxon>
        <taxon>Viridiplantae</taxon>
        <taxon>Streptophyta</taxon>
        <taxon>Embryophyta</taxon>
        <taxon>Tracheophyta</taxon>
        <taxon>Spermatophyta</taxon>
        <taxon>Magnoliopsida</taxon>
        <taxon>eudicotyledons</taxon>
        <taxon>Gunneridae</taxon>
        <taxon>Pentapetalae</taxon>
        <taxon>asterids</taxon>
        <taxon>campanulids</taxon>
        <taxon>Asterales</taxon>
        <taxon>Asteraceae</taxon>
        <taxon>Asteroideae</taxon>
        <taxon>Heliantheae alliance</taxon>
        <taxon>Heliantheae</taxon>
        <taxon>Helianthus</taxon>
    </lineage>
</organism>
<evidence type="ECO:0000256" key="1">
    <source>
        <dbReference type="SAM" id="MobiDB-lite"/>
    </source>
</evidence>
<evidence type="ECO:0000313" key="2">
    <source>
        <dbReference type="EMBL" id="KAF5775209.1"/>
    </source>
</evidence>
<gene>
    <name evidence="2" type="ORF">HanXRQr2_Chr13g0609561</name>
</gene>
<feature type="region of interest" description="Disordered" evidence="1">
    <location>
        <begin position="179"/>
        <end position="207"/>
    </location>
</feature>
<reference evidence="2" key="2">
    <citation type="submission" date="2020-06" db="EMBL/GenBank/DDBJ databases">
        <title>Helianthus annuus Genome sequencing and assembly Release 2.</title>
        <authorList>
            <person name="Gouzy J."/>
            <person name="Langlade N."/>
            <person name="Munos S."/>
        </authorList>
    </citation>
    <scope>NUCLEOTIDE SEQUENCE</scope>
    <source>
        <tissue evidence="2">Leaves</tissue>
    </source>
</reference>
<accession>A0A9K3HE34</accession>
<dbReference type="EMBL" id="MNCJ02000328">
    <property type="protein sequence ID" value="KAF5775209.1"/>
    <property type="molecule type" value="Genomic_DNA"/>
</dbReference>
<reference evidence="2" key="1">
    <citation type="journal article" date="2017" name="Nature">
        <title>The sunflower genome provides insights into oil metabolism, flowering and Asterid evolution.</title>
        <authorList>
            <person name="Badouin H."/>
            <person name="Gouzy J."/>
            <person name="Grassa C.J."/>
            <person name="Murat F."/>
            <person name="Staton S.E."/>
            <person name="Cottret L."/>
            <person name="Lelandais-Briere C."/>
            <person name="Owens G.L."/>
            <person name="Carrere S."/>
            <person name="Mayjonade B."/>
            <person name="Legrand L."/>
            <person name="Gill N."/>
            <person name="Kane N.C."/>
            <person name="Bowers J.E."/>
            <person name="Hubner S."/>
            <person name="Bellec A."/>
            <person name="Berard A."/>
            <person name="Berges H."/>
            <person name="Blanchet N."/>
            <person name="Boniface M.C."/>
            <person name="Brunel D."/>
            <person name="Catrice O."/>
            <person name="Chaidir N."/>
            <person name="Claudel C."/>
            <person name="Donnadieu C."/>
            <person name="Faraut T."/>
            <person name="Fievet G."/>
            <person name="Helmstetter N."/>
            <person name="King M."/>
            <person name="Knapp S.J."/>
            <person name="Lai Z."/>
            <person name="Le Paslier M.C."/>
            <person name="Lippi Y."/>
            <person name="Lorenzon L."/>
            <person name="Mandel J.R."/>
            <person name="Marage G."/>
            <person name="Marchand G."/>
            <person name="Marquand E."/>
            <person name="Bret-Mestries E."/>
            <person name="Morien E."/>
            <person name="Nambeesan S."/>
            <person name="Nguyen T."/>
            <person name="Pegot-Espagnet P."/>
            <person name="Pouilly N."/>
            <person name="Raftis F."/>
            <person name="Sallet E."/>
            <person name="Schiex T."/>
            <person name="Thomas J."/>
            <person name="Vandecasteele C."/>
            <person name="Vares D."/>
            <person name="Vear F."/>
            <person name="Vautrin S."/>
            <person name="Crespi M."/>
            <person name="Mangin B."/>
            <person name="Burke J.M."/>
            <person name="Salse J."/>
            <person name="Munos S."/>
            <person name="Vincourt P."/>
            <person name="Rieseberg L.H."/>
            <person name="Langlade N.B."/>
        </authorList>
    </citation>
    <scope>NUCLEOTIDE SEQUENCE</scope>
    <source>
        <tissue evidence="2">Leaves</tissue>
    </source>
</reference>
<proteinExistence type="predicted"/>
<name>A0A9K3HE34_HELAN</name>